<dbReference type="GO" id="GO:0005829">
    <property type="term" value="C:cytosol"/>
    <property type="evidence" value="ECO:0007669"/>
    <property type="project" value="TreeGrafter"/>
</dbReference>
<dbReference type="GO" id="GO:0070086">
    <property type="term" value="P:ubiquitin-dependent endocytosis"/>
    <property type="evidence" value="ECO:0007669"/>
    <property type="project" value="TreeGrafter"/>
</dbReference>
<dbReference type="OrthoDB" id="2238745at2759"/>
<dbReference type="EMBL" id="MVBO01000207">
    <property type="protein sequence ID" value="OZJ01987.1"/>
    <property type="molecule type" value="Genomic_DNA"/>
</dbReference>
<dbReference type="GO" id="GO:0030674">
    <property type="term" value="F:protein-macromolecule adaptor activity"/>
    <property type="evidence" value="ECO:0007669"/>
    <property type="project" value="TreeGrafter"/>
</dbReference>
<gene>
    <name evidence="1" type="ORF">BZG36_04892</name>
</gene>
<dbReference type="AlphaFoldDB" id="A0A261XUD9"/>
<dbReference type="PANTHER" id="PTHR11188">
    <property type="entry name" value="ARRESTIN DOMAIN CONTAINING PROTEIN"/>
    <property type="match status" value="1"/>
</dbReference>
<proteinExistence type="predicted"/>
<dbReference type="Proteomes" id="UP000242875">
    <property type="component" value="Unassembled WGS sequence"/>
</dbReference>
<evidence type="ECO:0000313" key="1">
    <source>
        <dbReference type="EMBL" id="OZJ01987.1"/>
    </source>
</evidence>
<protein>
    <recommendedName>
        <fullName evidence="3">Arrestin C-terminal-like domain-containing protein</fullName>
    </recommendedName>
</protein>
<keyword evidence="2" id="KW-1185">Reference proteome</keyword>
<organism evidence="1 2">
    <name type="scientific">Bifiguratus adelaidae</name>
    <dbReference type="NCBI Taxonomy" id="1938954"/>
    <lineage>
        <taxon>Eukaryota</taxon>
        <taxon>Fungi</taxon>
        <taxon>Fungi incertae sedis</taxon>
        <taxon>Mucoromycota</taxon>
        <taxon>Mucoromycotina</taxon>
        <taxon>Endogonomycetes</taxon>
        <taxon>Endogonales</taxon>
        <taxon>Endogonales incertae sedis</taxon>
        <taxon>Bifiguratus</taxon>
    </lineage>
</organism>
<dbReference type="InterPro" id="IPR050357">
    <property type="entry name" value="Arrestin_domain-protein"/>
</dbReference>
<evidence type="ECO:0008006" key="3">
    <source>
        <dbReference type="Google" id="ProtNLM"/>
    </source>
</evidence>
<dbReference type="InterPro" id="IPR014752">
    <property type="entry name" value="Arrestin-like_C"/>
</dbReference>
<comment type="caution">
    <text evidence="1">The sequence shown here is derived from an EMBL/GenBank/DDBJ whole genome shotgun (WGS) entry which is preliminary data.</text>
</comment>
<reference evidence="1 2" key="1">
    <citation type="journal article" date="2017" name="Mycologia">
        <title>Bifiguratus adelaidae, gen. et sp. nov., a new member of Mucoromycotina in endophytic and soil-dwelling habitats.</title>
        <authorList>
            <person name="Torres-Cruz T.J."/>
            <person name="Billingsley Tobias T.L."/>
            <person name="Almatruk M."/>
            <person name="Hesse C."/>
            <person name="Kuske C.R."/>
            <person name="Desiro A."/>
            <person name="Benucci G.M."/>
            <person name="Bonito G."/>
            <person name="Stajich J.E."/>
            <person name="Dunlap C."/>
            <person name="Arnold A.E."/>
            <person name="Porras-Alfaro A."/>
        </authorList>
    </citation>
    <scope>NUCLEOTIDE SEQUENCE [LARGE SCALE GENOMIC DNA]</scope>
    <source>
        <strain evidence="1 2">AZ0501</strain>
    </source>
</reference>
<name>A0A261XUD9_9FUNG</name>
<sequence length="445" mass="50387">MLGRLNELSIDLDCDTVFMHYGLHASSVLRGSVVLRLKAPVLVESFVLKIVGMVQTKWPEVLGLRKRSTSDVWLCIDQTIPLYPFTTSTESRRKLSLLPPKAHTADGSILLNDDFHSFDFELTLPDNLPETIECDVASVIYTLSTFIRYRSPSWSLCHTSRTGRQIILTKLPPPCFLQQDGRSEGIVFSRRLPDLCEYTFWIDQNVLTKGAPVTIYAKIVSEHKYMTIEFIRSSISEKRVFRRADAEGSVRIDARRYRLAQLNRKSGRLDYTLDTMHSILPVYEDTLTFHPSKTFNADGLHHSTLFSHIRIQHWINISFCISYPHPDNNGKQVRKNIRLTAPIHIVANNGVNDFLTLPSYSSSETSLTPASAHSNASYNSLASSRDSRYSLASISGLSQMSRRQSATAKIKQLTTGWIRRKYSATLDVSELPSYEDVCQETTITS</sequence>
<dbReference type="GO" id="GO:0031625">
    <property type="term" value="F:ubiquitin protein ligase binding"/>
    <property type="evidence" value="ECO:0007669"/>
    <property type="project" value="TreeGrafter"/>
</dbReference>
<dbReference type="Gene3D" id="2.60.40.640">
    <property type="match status" value="1"/>
</dbReference>
<evidence type="ECO:0000313" key="2">
    <source>
        <dbReference type="Proteomes" id="UP000242875"/>
    </source>
</evidence>
<accession>A0A261XUD9</accession>
<dbReference type="PANTHER" id="PTHR11188:SF174">
    <property type="entry name" value="ARRESTIN-RELATED TRAFFICKING ADAPTER 10-RELATED"/>
    <property type="match status" value="1"/>
</dbReference>